<gene>
    <name evidence="2" type="ORF">ENSA5_15980</name>
</gene>
<evidence type="ECO:0000313" key="2">
    <source>
        <dbReference type="EMBL" id="PRQ03437.1"/>
    </source>
</evidence>
<reference evidence="2 3" key="1">
    <citation type="submission" date="2018-03" db="EMBL/GenBank/DDBJ databases">
        <title>Draft Genome Sequences of the Obligatory Marine Myxobacteria Enhygromyxa salina SWB005.</title>
        <authorList>
            <person name="Poehlein A."/>
            <person name="Moghaddam J.A."/>
            <person name="Harms H."/>
            <person name="Alanjari M."/>
            <person name="Koenig G.M."/>
            <person name="Daniel R."/>
            <person name="Schaeberle T.F."/>
        </authorList>
    </citation>
    <scope>NUCLEOTIDE SEQUENCE [LARGE SCALE GENOMIC DNA]</scope>
    <source>
        <strain evidence="2 3">SWB005</strain>
    </source>
</reference>
<dbReference type="AlphaFoldDB" id="A0A2S9YE83"/>
<name>A0A2S9YE83_9BACT</name>
<dbReference type="InterPro" id="IPR025444">
    <property type="entry name" value="Monooxy_af470"/>
</dbReference>
<comment type="caution">
    <text evidence="2">The sequence shown here is derived from an EMBL/GenBank/DDBJ whole genome shotgun (WGS) entry which is preliminary data.</text>
</comment>
<dbReference type="Pfam" id="PF13826">
    <property type="entry name" value="Monooxy_af470-like"/>
    <property type="match status" value="1"/>
</dbReference>
<keyword evidence="1" id="KW-1133">Transmembrane helix</keyword>
<accession>A0A2S9YE83</accession>
<evidence type="ECO:0000313" key="3">
    <source>
        <dbReference type="Proteomes" id="UP000237968"/>
    </source>
</evidence>
<keyword evidence="3" id="KW-1185">Reference proteome</keyword>
<dbReference type="OrthoDB" id="7566033at2"/>
<feature type="transmembrane region" description="Helical" evidence="1">
    <location>
        <begin position="16"/>
        <end position="37"/>
    </location>
</feature>
<organism evidence="2 3">
    <name type="scientific">Enhygromyxa salina</name>
    <dbReference type="NCBI Taxonomy" id="215803"/>
    <lineage>
        <taxon>Bacteria</taxon>
        <taxon>Pseudomonadati</taxon>
        <taxon>Myxococcota</taxon>
        <taxon>Polyangia</taxon>
        <taxon>Nannocystales</taxon>
        <taxon>Nannocystaceae</taxon>
        <taxon>Enhygromyxa</taxon>
    </lineage>
</organism>
<proteinExistence type="predicted"/>
<evidence type="ECO:0000256" key="1">
    <source>
        <dbReference type="SAM" id="Phobius"/>
    </source>
</evidence>
<protein>
    <recommendedName>
        <fullName evidence="4">DUF4188 domain-containing protein</fullName>
    </recommendedName>
</protein>
<dbReference type="RefSeq" id="WP_106391059.1">
    <property type="nucleotide sequence ID" value="NZ_PVNK01000085.1"/>
</dbReference>
<keyword evidence="1" id="KW-0472">Membrane</keyword>
<keyword evidence="1" id="KW-0812">Transmembrane</keyword>
<sequence>MTIHHDRLTVSRDEGFVVFLIGARINKWWLIPVVWAVSAAMGRMMRELTADPDSGLLSHESYTGRTTLMIQYWRSHADLHRYARDKEREHAPAWREWIREWGRGALGIWHETYVVEPGSYECFYHHMPAFGLGKVGPLVPATGELKTAAGRLAAGEARRATQRAA</sequence>
<dbReference type="Proteomes" id="UP000237968">
    <property type="component" value="Unassembled WGS sequence"/>
</dbReference>
<evidence type="ECO:0008006" key="4">
    <source>
        <dbReference type="Google" id="ProtNLM"/>
    </source>
</evidence>
<dbReference type="EMBL" id="PVNK01000085">
    <property type="protein sequence ID" value="PRQ03437.1"/>
    <property type="molecule type" value="Genomic_DNA"/>
</dbReference>